<dbReference type="AlphaFoldDB" id="A0AA38IXD3"/>
<gene>
    <name evidence="2" type="ORF">Zmor_007445</name>
</gene>
<dbReference type="InterPro" id="IPR043502">
    <property type="entry name" value="DNA/RNA_pol_sf"/>
</dbReference>
<accession>A0AA38IXD3</accession>
<feature type="domain" description="Reverse transcriptase" evidence="1">
    <location>
        <begin position="1"/>
        <end position="111"/>
    </location>
</feature>
<dbReference type="EMBL" id="JALNTZ010000002">
    <property type="protein sequence ID" value="KAJ3663136.1"/>
    <property type="molecule type" value="Genomic_DNA"/>
</dbReference>
<dbReference type="GO" id="GO:0071897">
    <property type="term" value="P:DNA biosynthetic process"/>
    <property type="evidence" value="ECO:0007669"/>
    <property type="project" value="UniProtKB-ARBA"/>
</dbReference>
<proteinExistence type="predicted"/>
<evidence type="ECO:0000313" key="3">
    <source>
        <dbReference type="Proteomes" id="UP001168821"/>
    </source>
</evidence>
<keyword evidence="3" id="KW-1185">Reference proteome</keyword>
<reference evidence="2" key="1">
    <citation type="journal article" date="2023" name="G3 (Bethesda)">
        <title>Whole genome assemblies of Zophobas morio and Tenebrio molitor.</title>
        <authorList>
            <person name="Kaur S."/>
            <person name="Stinson S.A."/>
            <person name="diCenzo G.C."/>
        </authorList>
    </citation>
    <scope>NUCLEOTIDE SEQUENCE</scope>
    <source>
        <strain evidence="2">QUZm001</strain>
    </source>
</reference>
<dbReference type="PROSITE" id="PS50878">
    <property type="entry name" value="RT_POL"/>
    <property type="match status" value="1"/>
</dbReference>
<sequence>MCGGGTRRQATIKEVMGHWDIPGYLKEIIADYFTKRHITGSYGQKIGISCEVPQGSIIGPLIWNIVYDSILQLNMGPNSTIIAYADDLVLIVADKEMNKVEREVNCRNPKL</sequence>
<comment type="caution">
    <text evidence="2">The sequence shown here is derived from an EMBL/GenBank/DDBJ whole genome shotgun (WGS) entry which is preliminary data.</text>
</comment>
<protein>
    <recommendedName>
        <fullName evidence="1">Reverse transcriptase domain-containing protein</fullName>
    </recommendedName>
</protein>
<dbReference type="Pfam" id="PF00078">
    <property type="entry name" value="RVT_1"/>
    <property type="match status" value="1"/>
</dbReference>
<organism evidence="2 3">
    <name type="scientific">Zophobas morio</name>
    <dbReference type="NCBI Taxonomy" id="2755281"/>
    <lineage>
        <taxon>Eukaryota</taxon>
        <taxon>Metazoa</taxon>
        <taxon>Ecdysozoa</taxon>
        <taxon>Arthropoda</taxon>
        <taxon>Hexapoda</taxon>
        <taxon>Insecta</taxon>
        <taxon>Pterygota</taxon>
        <taxon>Neoptera</taxon>
        <taxon>Endopterygota</taxon>
        <taxon>Coleoptera</taxon>
        <taxon>Polyphaga</taxon>
        <taxon>Cucujiformia</taxon>
        <taxon>Tenebrionidae</taxon>
        <taxon>Zophobas</taxon>
    </lineage>
</organism>
<dbReference type="Proteomes" id="UP001168821">
    <property type="component" value="Unassembled WGS sequence"/>
</dbReference>
<dbReference type="InterPro" id="IPR000477">
    <property type="entry name" value="RT_dom"/>
</dbReference>
<evidence type="ECO:0000259" key="1">
    <source>
        <dbReference type="PROSITE" id="PS50878"/>
    </source>
</evidence>
<evidence type="ECO:0000313" key="2">
    <source>
        <dbReference type="EMBL" id="KAJ3663136.1"/>
    </source>
</evidence>
<name>A0AA38IXD3_9CUCU</name>
<dbReference type="SUPFAM" id="SSF56672">
    <property type="entry name" value="DNA/RNA polymerases"/>
    <property type="match status" value="1"/>
</dbReference>